<sequence>MGQSSEEDYGILLNVDYDEELTRYRLREVYLMAKRHMIPNLDKLRNYILADSFYIHYRQPILRSGNDSNNYRALWRMIVSNYINSEQYAEVSRLTKLNGRLSRIMAVKLLRIYVNMLNRIERNERLANALRDASNKSSQSSRESRNMLDREIRSLISFYMGNMKKVNDTINKARSVLGPAIGHEVAELILDTDIDPYRARLVNMLNSLLKLVTESSRMYDEGILNEMLDKGVMTGIKRMDKVNEVKDLTPTNRALAKFAKPIYAYKLATGSLTVKERKMMRKPKIYLVIDKSGSMFYTVMNNIFEYSSVSKITWAAALAIVMVMKGHEVVARFFDQQIYQLMTNKKDIIKTLLSLVPLGGTNITSAIRVAYDDAHRNPALRNYKLVLITDGEDDELDLALIKQGLSGFSDYRIILIGNEHSALEMLGPKVTKIHNLNARSLISVLRKI</sequence>
<dbReference type="AlphaFoldDB" id="A8MDQ9"/>
<dbReference type="EMBL" id="CP000852">
    <property type="protein sequence ID" value="ABW01915.1"/>
    <property type="molecule type" value="Genomic_DNA"/>
</dbReference>
<dbReference type="KEGG" id="cma:Cmaq_1087"/>
<dbReference type="RefSeq" id="WP_012186134.1">
    <property type="nucleotide sequence ID" value="NC_009954.1"/>
</dbReference>
<dbReference type="SUPFAM" id="SSF53300">
    <property type="entry name" value="vWA-like"/>
    <property type="match status" value="1"/>
</dbReference>
<dbReference type="eggNOG" id="arCOG00442">
    <property type="taxonomic scope" value="Archaea"/>
</dbReference>
<organism evidence="1 2">
    <name type="scientific">Caldivirga maquilingensis (strain ATCC 700844 / DSM 13496 / JCM 10307 / IC-167)</name>
    <dbReference type="NCBI Taxonomy" id="397948"/>
    <lineage>
        <taxon>Archaea</taxon>
        <taxon>Thermoproteota</taxon>
        <taxon>Thermoprotei</taxon>
        <taxon>Thermoproteales</taxon>
        <taxon>Thermoproteaceae</taxon>
        <taxon>Caldivirga</taxon>
    </lineage>
</organism>
<dbReference type="InterPro" id="IPR036465">
    <property type="entry name" value="vWFA_dom_sf"/>
</dbReference>
<name>A8MDQ9_CALMQ</name>
<protein>
    <recommendedName>
        <fullName evidence="3">VWA containing CoxE family protein</fullName>
    </recommendedName>
</protein>
<reference evidence="1 2" key="1">
    <citation type="submission" date="2007-10" db="EMBL/GenBank/DDBJ databases">
        <title>Complete sequence of Caldivirga maquilingensis IC-167.</title>
        <authorList>
            <consortium name="US DOE Joint Genome Institute"/>
            <person name="Copeland A."/>
            <person name="Lucas S."/>
            <person name="Lapidus A."/>
            <person name="Barry K."/>
            <person name="Glavina del Rio T."/>
            <person name="Dalin E."/>
            <person name="Tice H."/>
            <person name="Pitluck S."/>
            <person name="Saunders E."/>
            <person name="Brettin T."/>
            <person name="Bruce D."/>
            <person name="Detter J.C."/>
            <person name="Han C."/>
            <person name="Schmutz J."/>
            <person name="Larimer F."/>
            <person name="Land M."/>
            <person name="Hauser L."/>
            <person name="Kyrpides N."/>
            <person name="Ivanova N."/>
            <person name="Biddle J.F."/>
            <person name="Zhang Z."/>
            <person name="Fitz-Gibbon S.T."/>
            <person name="Lowe T.M."/>
            <person name="Saltikov C."/>
            <person name="House C.H."/>
            <person name="Richardson P."/>
        </authorList>
    </citation>
    <scope>NUCLEOTIDE SEQUENCE [LARGE SCALE GENOMIC DNA]</scope>
    <source>
        <strain evidence="2">ATCC 700844 / DSM 13496 / JCM 10307 / IC-167</strain>
    </source>
</reference>
<dbReference type="OrthoDB" id="64524at2157"/>
<gene>
    <name evidence="1" type="ordered locus">Cmaq_1087</name>
</gene>
<dbReference type="Proteomes" id="UP000001137">
    <property type="component" value="Chromosome"/>
</dbReference>
<dbReference type="GeneID" id="5710394"/>
<evidence type="ECO:0000313" key="2">
    <source>
        <dbReference type="Proteomes" id="UP000001137"/>
    </source>
</evidence>
<dbReference type="Gene3D" id="3.40.50.410">
    <property type="entry name" value="von Willebrand factor, type A domain"/>
    <property type="match status" value="1"/>
</dbReference>
<proteinExistence type="predicted"/>
<evidence type="ECO:0000313" key="1">
    <source>
        <dbReference type="EMBL" id="ABW01915.1"/>
    </source>
</evidence>
<accession>A8MDQ9</accession>
<evidence type="ECO:0008006" key="3">
    <source>
        <dbReference type="Google" id="ProtNLM"/>
    </source>
</evidence>
<dbReference type="HOGENOM" id="CLU_620588_0_0_2"/>
<keyword evidence="2" id="KW-1185">Reference proteome</keyword>